<dbReference type="AlphaFoldDB" id="A0A7X5YB68"/>
<evidence type="ECO:0000313" key="4">
    <source>
        <dbReference type="Proteomes" id="UP000576368"/>
    </source>
</evidence>
<dbReference type="InterPro" id="IPR030890">
    <property type="entry name" value="LP_HExxH_w_TonB"/>
</dbReference>
<dbReference type="Proteomes" id="UP000576368">
    <property type="component" value="Unassembled WGS sequence"/>
</dbReference>
<dbReference type="Proteomes" id="UP001302374">
    <property type="component" value="Chromosome"/>
</dbReference>
<proteinExistence type="predicted"/>
<dbReference type="EMBL" id="JAATLI010000005">
    <property type="protein sequence ID" value="NJC17872.1"/>
    <property type="molecule type" value="Genomic_DNA"/>
</dbReference>
<feature type="signal peptide" evidence="1">
    <location>
        <begin position="1"/>
        <end position="21"/>
    </location>
</feature>
<dbReference type="RefSeq" id="WP_087422476.1">
    <property type="nucleotide sequence ID" value="NZ_BMPA01000006.1"/>
</dbReference>
<keyword evidence="2" id="KW-0378">Hydrolase</keyword>
<accession>A0A7X5YB68</accession>
<reference evidence="3 5" key="1">
    <citation type="submission" date="2019-09" db="EMBL/GenBank/DDBJ databases">
        <title>Butyricimonas paravirosa DSM 105722 (=214-4 = JCM 18677 = CCUG 65563).</title>
        <authorList>
            <person name="Le Roy T."/>
            <person name="Cani P.D."/>
        </authorList>
    </citation>
    <scope>NUCLEOTIDE SEQUENCE [LARGE SCALE GENOMIC DNA]</scope>
    <source>
        <strain evidence="3 5">DSM 105722</strain>
    </source>
</reference>
<gene>
    <name evidence="3" type="ORF">F1644_19650</name>
    <name evidence="2" type="ORF">GGR15_001489</name>
</gene>
<dbReference type="GO" id="GO:0016787">
    <property type="term" value="F:hydrolase activity"/>
    <property type="evidence" value="ECO:0007669"/>
    <property type="project" value="UniProtKB-KW"/>
</dbReference>
<protein>
    <submittedName>
        <fullName evidence="2">Substrate import-associated zinc metallohydrolase lipoprotein</fullName>
    </submittedName>
</protein>
<evidence type="ECO:0000256" key="1">
    <source>
        <dbReference type="SAM" id="SignalP"/>
    </source>
</evidence>
<name>A0A7X5YB68_9BACT</name>
<evidence type="ECO:0000313" key="5">
    <source>
        <dbReference type="Proteomes" id="UP001302374"/>
    </source>
</evidence>
<evidence type="ECO:0000313" key="3">
    <source>
        <dbReference type="EMBL" id="WOF14331.1"/>
    </source>
</evidence>
<evidence type="ECO:0000313" key="2">
    <source>
        <dbReference type="EMBL" id="NJC17872.1"/>
    </source>
</evidence>
<organism evidence="2 4">
    <name type="scientific">Butyricimonas paravirosa</name>
    <dbReference type="NCBI Taxonomy" id="1472417"/>
    <lineage>
        <taxon>Bacteria</taxon>
        <taxon>Pseudomonadati</taxon>
        <taxon>Bacteroidota</taxon>
        <taxon>Bacteroidia</taxon>
        <taxon>Bacteroidales</taxon>
        <taxon>Odoribacteraceae</taxon>
        <taxon>Butyricimonas</taxon>
    </lineage>
</organism>
<sequence>MKKYIFNLLLLALLFCVTACSDDDLGPSIFDTTTEELTELDLWMQKNFVEPYNIEVIYKWRDVETSMEYNLTPPKEDNAKGLADVLLNIWCKPYVEIGGESFFKSLSPKQLLFIGSSRYTSSGTVTKGTAEGGRKIVIFEVDQYDRTNATRLKRYMKTIHHEFAHIAAQTVEYPKEFENITPNYVEGWDKIKDQDAYDQGFLSGYAMSEPGEDFAEIVGFMLSNSAEDWEKMLDYPTSQEAKDKLKQKVEMVVIYYRDTWNVDLYALQAECEQALYDVVNGVTVNP</sequence>
<dbReference type="GeneID" id="86893559"/>
<keyword evidence="1" id="KW-0732">Signal</keyword>
<keyword evidence="5" id="KW-1185">Reference proteome</keyword>
<dbReference type="SUPFAM" id="SSF55486">
    <property type="entry name" value="Metalloproteases ('zincins'), catalytic domain"/>
    <property type="match status" value="1"/>
</dbReference>
<dbReference type="Pfam" id="PF15890">
    <property type="entry name" value="Peptidase_Mx1"/>
    <property type="match status" value="1"/>
</dbReference>
<reference evidence="2 4" key="2">
    <citation type="submission" date="2020-03" db="EMBL/GenBank/DDBJ databases">
        <title>Genomic Encyclopedia of Type Strains, Phase IV (KMG-IV): sequencing the most valuable type-strain genomes for metagenomic binning, comparative biology and taxonomic classification.</title>
        <authorList>
            <person name="Goeker M."/>
        </authorList>
    </citation>
    <scope>NUCLEOTIDE SEQUENCE [LARGE SCALE GENOMIC DNA]</scope>
    <source>
        <strain evidence="2 4">DSM 105722</strain>
    </source>
</reference>
<dbReference type="EMBL" id="CP043839">
    <property type="protein sequence ID" value="WOF14331.1"/>
    <property type="molecule type" value="Genomic_DNA"/>
</dbReference>
<dbReference type="Gene3D" id="3.40.390.70">
    <property type="match status" value="1"/>
</dbReference>
<feature type="chain" id="PRO_5031013948" evidence="1">
    <location>
        <begin position="22"/>
        <end position="286"/>
    </location>
</feature>
<dbReference type="NCBIfam" id="TIGR04549">
    <property type="entry name" value="LP_HExxH_w_tonB"/>
    <property type="match status" value="1"/>
</dbReference>
<keyword evidence="2" id="KW-0449">Lipoprotein</keyword>